<dbReference type="HOGENOM" id="CLU_482130_0_0_9"/>
<dbReference type="PATRIC" id="fig|657322.3.peg.679"/>
<protein>
    <submittedName>
        <fullName evidence="2">Uncharacterized protein</fullName>
    </submittedName>
</protein>
<reference evidence="2 3" key="1">
    <citation type="submission" date="2010-03" db="EMBL/GenBank/DDBJ databases">
        <title>The genome sequence of Faecalibacterium prausnitzii SL3/3.</title>
        <authorList>
            <consortium name="metaHIT consortium -- http://www.metahit.eu/"/>
            <person name="Pajon A."/>
            <person name="Turner K."/>
            <person name="Parkhill J."/>
            <person name="Duncan S."/>
            <person name="Flint H."/>
        </authorList>
    </citation>
    <scope>NUCLEOTIDE SEQUENCE [LARGE SCALE GENOMIC DNA]</scope>
    <source>
        <strain evidence="2 3">SL3/3</strain>
    </source>
</reference>
<evidence type="ECO:0000313" key="2">
    <source>
        <dbReference type="EMBL" id="CBL00609.1"/>
    </source>
</evidence>
<sequence length="566" mass="64429">MNGYQPPLVPQSAVTFGDERLVDPWAETMLRNTCSNFQVQNMALQQENAALKTKNQSLQQQRANSIFKVADRAYLREFSAYRTEHFVKFPDERYYLVRENGFGAPYEVTKPLSDCTEFSARYVFDPRDGSTLIEVQYRLPNGKRASFSIPAEKFRKNTLAQSFYKGGGTLHFGKDGPRLFYMLIAQLLSSRNSCILSIPGWNFNNSRWTFKESATCESILNSPILPTAGLASENQRMMSLIVGLSLLKTHFGEAMQPTKPYAMISESFSVTTEITLNCRLSELKKQLYNHRDDLLVYIHDGSNSSRHQKTTNYGFLSDEAVKGSASRSIYIVLARKLTPEIRENCIPIIPAEICSTTDAASANWNDLISLTENNPDEFNLRTQRAYEEACSNFKGSDYCQDAAVLSVVSEIICWTFSRTDATHQRERKFQDTYKQTLEKYVQYWDSLADASALERFRDALYAAARKQSIRFRAIGNIDETYCKEMEVLYDEYKLYITLDLVKSLVSEYMSEFLVSDVLAQLSEAGILSDSIVKTLTLSTGHPKNVRLRSINRSFVNGHGRRDITTI</sequence>
<dbReference type="RefSeq" id="WP_015536596.1">
    <property type="nucleotide sequence ID" value="NC_021020.1"/>
</dbReference>
<dbReference type="KEGG" id="fpa:FPR_01530"/>
<dbReference type="EMBL" id="FP929046">
    <property type="protein sequence ID" value="CBL00609.1"/>
    <property type="molecule type" value="Genomic_DNA"/>
</dbReference>
<dbReference type="AlphaFoldDB" id="D4K6Z6"/>
<keyword evidence="1" id="KW-0175">Coiled coil</keyword>
<name>D4K6Z6_9FIRM</name>
<feature type="coiled-coil region" evidence="1">
    <location>
        <begin position="34"/>
        <end position="64"/>
    </location>
</feature>
<evidence type="ECO:0000256" key="1">
    <source>
        <dbReference type="SAM" id="Coils"/>
    </source>
</evidence>
<evidence type="ECO:0000313" key="3">
    <source>
        <dbReference type="Proteomes" id="UP000007059"/>
    </source>
</evidence>
<accession>D4K6Z6</accession>
<dbReference type="Proteomes" id="UP000007059">
    <property type="component" value="Chromosome"/>
</dbReference>
<reference evidence="2 3" key="2">
    <citation type="submission" date="2010-03" db="EMBL/GenBank/DDBJ databases">
        <authorList>
            <person name="Pajon A."/>
        </authorList>
    </citation>
    <scope>NUCLEOTIDE SEQUENCE [LARGE SCALE GENOMIC DNA]</scope>
    <source>
        <strain evidence="2 3">SL3/3</strain>
    </source>
</reference>
<proteinExistence type="predicted"/>
<gene>
    <name evidence="2" type="ORF">FPR_01530</name>
</gene>
<organism evidence="2 3">
    <name type="scientific">Faecalibacterium prausnitzii SL3/3</name>
    <dbReference type="NCBI Taxonomy" id="657322"/>
    <lineage>
        <taxon>Bacteria</taxon>
        <taxon>Bacillati</taxon>
        <taxon>Bacillota</taxon>
        <taxon>Clostridia</taxon>
        <taxon>Eubacteriales</taxon>
        <taxon>Oscillospiraceae</taxon>
        <taxon>Faecalibacterium</taxon>
    </lineage>
</organism>
<dbReference type="GeneID" id="75068458"/>